<sequence length="183" mass="21853">MIISELTKKERQMLSKFILRSYCDILHIKESFSAILILNLIYFGTNLIGNYSPTYFDEIITRFVILSDLILIILFGIMFYLIVYIIKKLYPKKQIFFLKKYKYNFPEIMEPAIKEAFDTFITEKSIFLCKYKYGFENSNFYFLSIKINKDISSARSVILNKKTLTREQKNIIKKLAIKWKTIH</sequence>
<dbReference type="EMBL" id="JAKHLF010000003">
    <property type="protein sequence ID" value="MCZ3844561.1"/>
    <property type="molecule type" value="Genomic_DNA"/>
</dbReference>
<organism evidence="2 3">
    <name type="scientific">Lactobacillus mulieris</name>
    <dbReference type="NCBI Taxonomy" id="2508708"/>
    <lineage>
        <taxon>Bacteria</taxon>
        <taxon>Bacillati</taxon>
        <taxon>Bacillota</taxon>
        <taxon>Bacilli</taxon>
        <taxon>Lactobacillales</taxon>
        <taxon>Lactobacillaceae</taxon>
        <taxon>Lactobacillus</taxon>
    </lineage>
</organism>
<proteinExistence type="predicted"/>
<dbReference type="AlphaFoldDB" id="A0AAP3GX98"/>
<dbReference type="Proteomes" id="UP001213015">
    <property type="component" value="Unassembled WGS sequence"/>
</dbReference>
<dbReference type="RefSeq" id="WP_006586162.1">
    <property type="nucleotide sequence ID" value="NZ_CABMGH010000069.1"/>
</dbReference>
<evidence type="ECO:0000256" key="1">
    <source>
        <dbReference type="SAM" id="Phobius"/>
    </source>
</evidence>
<feature type="transmembrane region" description="Helical" evidence="1">
    <location>
        <begin position="21"/>
        <end position="43"/>
    </location>
</feature>
<comment type="caution">
    <text evidence="2">The sequence shown here is derived from an EMBL/GenBank/DDBJ whole genome shotgun (WGS) entry which is preliminary data.</text>
</comment>
<keyword evidence="1" id="KW-0472">Membrane</keyword>
<accession>A0AAP3GX98</accession>
<reference evidence="2" key="1">
    <citation type="submission" date="2022-01" db="EMBL/GenBank/DDBJ databases">
        <title>VMRC isolate genome collection.</title>
        <authorList>
            <person name="France M."/>
            <person name="Rutt L."/>
            <person name="Humphrys M."/>
            <person name="Ravel J."/>
        </authorList>
    </citation>
    <scope>NUCLEOTIDE SEQUENCE</scope>
    <source>
        <strain evidence="2">C0127B5</strain>
    </source>
</reference>
<keyword evidence="1" id="KW-1133">Transmembrane helix</keyword>
<evidence type="ECO:0000313" key="2">
    <source>
        <dbReference type="EMBL" id="MCZ3844561.1"/>
    </source>
</evidence>
<dbReference type="GeneID" id="97458847"/>
<gene>
    <name evidence="2" type="ORF">L2422_03345</name>
</gene>
<evidence type="ECO:0000313" key="3">
    <source>
        <dbReference type="Proteomes" id="UP001213015"/>
    </source>
</evidence>
<keyword evidence="1" id="KW-0812">Transmembrane</keyword>
<feature type="transmembrane region" description="Helical" evidence="1">
    <location>
        <begin position="63"/>
        <end position="86"/>
    </location>
</feature>
<name>A0AAP3GX98_9LACO</name>
<protein>
    <submittedName>
        <fullName evidence="2">Uncharacterized protein</fullName>
    </submittedName>
</protein>